<protein>
    <submittedName>
        <fullName evidence="1">Uncharacterized protein</fullName>
    </submittedName>
</protein>
<dbReference type="Proteomes" id="UP000184300">
    <property type="component" value="Unassembled WGS sequence"/>
</dbReference>
<organism evidence="1 2">
    <name type="scientific">Aspergillus glaucus CBS 516.65</name>
    <dbReference type="NCBI Taxonomy" id="1160497"/>
    <lineage>
        <taxon>Eukaryota</taxon>
        <taxon>Fungi</taxon>
        <taxon>Dikarya</taxon>
        <taxon>Ascomycota</taxon>
        <taxon>Pezizomycotina</taxon>
        <taxon>Eurotiomycetes</taxon>
        <taxon>Eurotiomycetidae</taxon>
        <taxon>Eurotiales</taxon>
        <taxon>Aspergillaceae</taxon>
        <taxon>Aspergillus</taxon>
        <taxon>Aspergillus subgen. Aspergillus</taxon>
    </lineage>
</organism>
<accession>A0A1L9VT14</accession>
<dbReference type="RefSeq" id="XP_022403757.1">
    <property type="nucleotide sequence ID" value="XM_022545839.1"/>
</dbReference>
<name>A0A1L9VT14_ASPGL</name>
<proteinExistence type="predicted"/>
<evidence type="ECO:0000313" key="2">
    <source>
        <dbReference type="Proteomes" id="UP000184300"/>
    </source>
</evidence>
<gene>
    <name evidence="1" type="ORF">ASPGLDRAFT_43545</name>
</gene>
<dbReference type="GeneID" id="34462100"/>
<reference evidence="2" key="1">
    <citation type="journal article" date="2017" name="Genome Biol.">
        <title>Comparative genomics reveals high biological diversity and specific adaptations in the industrially and medically important fungal genus Aspergillus.</title>
        <authorList>
            <person name="de Vries R.P."/>
            <person name="Riley R."/>
            <person name="Wiebenga A."/>
            <person name="Aguilar-Osorio G."/>
            <person name="Amillis S."/>
            <person name="Uchima C.A."/>
            <person name="Anderluh G."/>
            <person name="Asadollahi M."/>
            <person name="Askin M."/>
            <person name="Barry K."/>
            <person name="Battaglia E."/>
            <person name="Bayram O."/>
            <person name="Benocci T."/>
            <person name="Braus-Stromeyer S.A."/>
            <person name="Caldana C."/>
            <person name="Canovas D."/>
            <person name="Cerqueira G.C."/>
            <person name="Chen F."/>
            <person name="Chen W."/>
            <person name="Choi C."/>
            <person name="Clum A."/>
            <person name="Dos Santos R.A."/>
            <person name="Damasio A.R."/>
            <person name="Diallinas G."/>
            <person name="Emri T."/>
            <person name="Fekete E."/>
            <person name="Flipphi M."/>
            <person name="Freyberg S."/>
            <person name="Gallo A."/>
            <person name="Gournas C."/>
            <person name="Habgood R."/>
            <person name="Hainaut M."/>
            <person name="Harispe M.L."/>
            <person name="Henrissat B."/>
            <person name="Hilden K.S."/>
            <person name="Hope R."/>
            <person name="Hossain A."/>
            <person name="Karabika E."/>
            <person name="Karaffa L."/>
            <person name="Karanyi Z."/>
            <person name="Krasevec N."/>
            <person name="Kuo A."/>
            <person name="Kusch H."/>
            <person name="LaButti K."/>
            <person name="Lagendijk E.L."/>
            <person name="Lapidus A."/>
            <person name="Levasseur A."/>
            <person name="Lindquist E."/>
            <person name="Lipzen A."/>
            <person name="Logrieco A.F."/>
            <person name="MacCabe A."/>
            <person name="Maekelae M.R."/>
            <person name="Malavazi I."/>
            <person name="Melin P."/>
            <person name="Meyer V."/>
            <person name="Mielnichuk N."/>
            <person name="Miskei M."/>
            <person name="Molnar A.P."/>
            <person name="Mule G."/>
            <person name="Ngan C.Y."/>
            <person name="Orejas M."/>
            <person name="Orosz E."/>
            <person name="Ouedraogo J.P."/>
            <person name="Overkamp K.M."/>
            <person name="Park H.-S."/>
            <person name="Perrone G."/>
            <person name="Piumi F."/>
            <person name="Punt P.J."/>
            <person name="Ram A.F."/>
            <person name="Ramon A."/>
            <person name="Rauscher S."/>
            <person name="Record E."/>
            <person name="Riano-Pachon D.M."/>
            <person name="Robert V."/>
            <person name="Roehrig J."/>
            <person name="Ruller R."/>
            <person name="Salamov A."/>
            <person name="Salih N.S."/>
            <person name="Samson R.A."/>
            <person name="Sandor E."/>
            <person name="Sanguinetti M."/>
            <person name="Schuetze T."/>
            <person name="Sepcic K."/>
            <person name="Shelest E."/>
            <person name="Sherlock G."/>
            <person name="Sophianopoulou V."/>
            <person name="Squina F.M."/>
            <person name="Sun H."/>
            <person name="Susca A."/>
            <person name="Todd R.B."/>
            <person name="Tsang A."/>
            <person name="Unkles S.E."/>
            <person name="van de Wiele N."/>
            <person name="van Rossen-Uffink D."/>
            <person name="Oliveira J.V."/>
            <person name="Vesth T.C."/>
            <person name="Visser J."/>
            <person name="Yu J.-H."/>
            <person name="Zhou M."/>
            <person name="Andersen M.R."/>
            <person name="Archer D.B."/>
            <person name="Baker S.E."/>
            <person name="Benoit I."/>
            <person name="Brakhage A.A."/>
            <person name="Braus G.H."/>
            <person name="Fischer R."/>
            <person name="Frisvad J.C."/>
            <person name="Goldman G.H."/>
            <person name="Houbraken J."/>
            <person name="Oakley B."/>
            <person name="Pocsi I."/>
            <person name="Scazzocchio C."/>
            <person name="Seiboth B."/>
            <person name="vanKuyk P.A."/>
            <person name="Wortman J."/>
            <person name="Dyer P.S."/>
            <person name="Grigoriev I.V."/>
        </authorList>
    </citation>
    <scope>NUCLEOTIDE SEQUENCE [LARGE SCALE GENOMIC DNA]</scope>
    <source>
        <strain evidence="2">CBS 516.65</strain>
    </source>
</reference>
<evidence type="ECO:0000313" key="1">
    <source>
        <dbReference type="EMBL" id="OJJ87068.1"/>
    </source>
</evidence>
<dbReference type="AlphaFoldDB" id="A0A1L9VT14"/>
<sequence length="95" mass="10846">MPVVLVLLSTDWPDSIPACREGTELLGRLGRLSGKLCSRLIPGLIMKLLLSDLVKRCFRNFPTLETLYFIAEKFQHRFCDFVYALMLIDESVVLV</sequence>
<dbReference type="VEuPathDB" id="FungiDB:ASPGLDRAFT_43545"/>
<dbReference type="EMBL" id="KV878891">
    <property type="protein sequence ID" value="OJJ87068.1"/>
    <property type="molecule type" value="Genomic_DNA"/>
</dbReference>
<keyword evidence="2" id="KW-1185">Reference proteome</keyword>